<keyword evidence="5" id="KW-0694">RNA-binding</keyword>
<evidence type="ECO:0000256" key="5">
    <source>
        <dbReference type="PROSITE-ProRule" id="PRU00176"/>
    </source>
</evidence>
<protein>
    <submittedName>
        <fullName evidence="8">Smg-4/UPF3 family-domain-containing protein</fullName>
    </submittedName>
</protein>
<feature type="region of interest" description="Disordered" evidence="6">
    <location>
        <begin position="561"/>
        <end position="632"/>
    </location>
</feature>
<feature type="compositionally biased region" description="Basic and acidic residues" evidence="6">
    <location>
        <begin position="229"/>
        <end position="288"/>
    </location>
</feature>
<keyword evidence="3" id="KW-0866">Nonsense-mediated mRNA decay</keyword>
<evidence type="ECO:0000256" key="6">
    <source>
        <dbReference type="SAM" id="MobiDB-lite"/>
    </source>
</evidence>
<evidence type="ECO:0000256" key="4">
    <source>
        <dbReference type="ARBA" id="ARBA00023242"/>
    </source>
</evidence>
<evidence type="ECO:0000256" key="1">
    <source>
        <dbReference type="ARBA" id="ARBA00004123"/>
    </source>
</evidence>
<feature type="compositionally biased region" description="Low complexity" evidence="6">
    <location>
        <begin position="399"/>
        <end position="409"/>
    </location>
</feature>
<name>A0ABR1YVS7_9PEZI</name>
<dbReference type="InterPro" id="IPR005120">
    <property type="entry name" value="UPF3_dom"/>
</dbReference>
<dbReference type="PROSITE" id="PS50102">
    <property type="entry name" value="RRM"/>
    <property type="match status" value="1"/>
</dbReference>
<comment type="similarity">
    <text evidence="2">Belongs to the RENT3 family.</text>
</comment>
<dbReference type="PANTHER" id="PTHR13112">
    <property type="entry name" value="UPF3 REGULATOR OF NONSENSE TRANSCRIPTS-LIKE PROTEIN"/>
    <property type="match status" value="1"/>
</dbReference>
<proteinExistence type="inferred from homology"/>
<dbReference type="Gene3D" id="3.30.70.330">
    <property type="match status" value="2"/>
</dbReference>
<dbReference type="PANTHER" id="PTHR13112:SF0">
    <property type="entry name" value="FI21285P1"/>
    <property type="match status" value="1"/>
</dbReference>
<feature type="region of interest" description="Disordered" evidence="6">
    <location>
        <begin position="24"/>
        <end position="47"/>
    </location>
</feature>
<feature type="compositionally biased region" description="Low complexity" evidence="6">
    <location>
        <begin position="356"/>
        <end position="374"/>
    </location>
</feature>
<feature type="compositionally biased region" description="Polar residues" evidence="6">
    <location>
        <begin position="32"/>
        <end position="45"/>
    </location>
</feature>
<evidence type="ECO:0000256" key="3">
    <source>
        <dbReference type="ARBA" id="ARBA00023161"/>
    </source>
</evidence>
<keyword evidence="4" id="KW-0539">Nucleus</keyword>
<dbReference type="Pfam" id="PF03467">
    <property type="entry name" value="Smg4_UPF3"/>
    <property type="match status" value="1"/>
</dbReference>
<accession>A0ABR1YVS7</accession>
<comment type="caution">
    <text evidence="8">The sequence shown here is derived from an EMBL/GenBank/DDBJ whole genome shotgun (WGS) entry which is preliminary data.</text>
</comment>
<gene>
    <name evidence="8" type="ORF">HDK90DRAFT_171650</name>
</gene>
<dbReference type="Proteomes" id="UP001492380">
    <property type="component" value="Unassembled WGS sequence"/>
</dbReference>
<feature type="compositionally biased region" description="Gly residues" evidence="6">
    <location>
        <begin position="589"/>
        <end position="604"/>
    </location>
</feature>
<keyword evidence="9" id="KW-1185">Reference proteome</keyword>
<feature type="compositionally biased region" description="Low complexity" evidence="6">
    <location>
        <begin position="441"/>
        <end position="468"/>
    </location>
</feature>
<dbReference type="InterPro" id="IPR012677">
    <property type="entry name" value="Nucleotide-bd_a/b_plait_sf"/>
</dbReference>
<dbReference type="InterPro" id="IPR035979">
    <property type="entry name" value="RBD_domain_sf"/>
</dbReference>
<feature type="compositionally biased region" description="Low complexity" evidence="6">
    <location>
        <begin position="605"/>
        <end position="632"/>
    </location>
</feature>
<evidence type="ECO:0000313" key="8">
    <source>
        <dbReference type="EMBL" id="KAK8240063.1"/>
    </source>
</evidence>
<evidence type="ECO:0000259" key="7">
    <source>
        <dbReference type="PROSITE" id="PS50102"/>
    </source>
</evidence>
<feature type="compositionally biased region" description="Polar residues" evidence="6">
    <location>
        <begin position="177"/>
        <end position="191"/>
    </location>
</feature>
<dbReference type="EMBL" id="JBBWRZ010000003">
    <property type="protein sequence ID" value="KAK8240063.1"/>
    <property type="molecule type" value="Genomic_DNA"/>
</dbReference>
<organism evidence="8 9">
    <name type="scientific">Phyllosticta capitalensis</name>
    <dbReference type="NCBI Taxonomy" id="121624"/>
    <lineage>
        <taxon>Eukaryota</taxon>
        <taxon>Fungi</taxon>
        <taxon>Dikarya</taxon>
        <taxon>Ascomycota</taxon>
        <taxon>Pezizomycotina</taxon>
        <taxon>Dothideomycetes</taxon>
        <taxon>Dothideomycetes incertae sedis</taxon>
        <taxon>Botryosphaeriales</taxon>
        <taxon>Phyllostictaceae</taxon>
        <taxon>Phyllosticta</taxon>
    </lineage>
</organism>
<feature type="region of interest" description="Disordered" evidence="6">
    <location>
        <begin position="177"/>
        <end position="499"/>
    </location>
</feature>
<dbReference type="CDD" id="cd12455">
    <property type="entry name" value="RRM_like_Smg4_UPF3"/>
    <property type="match status" value="1"/>
</dbReference>
<dbReference type="Pfam" id="PF00076">
    <property type="entry name" value="RRM_1"/>
    <property type="match status" value="1"/>
</dbReference>
<feature type="compositionally biased region" description="Basic and acidic residues" evidence="6">
    <location>
        <begin position="210"/>
        <end position="222"/>
    </location>
</feature>
<sequence length="632" mass="65893">MAPPAAPAAAATNGVLPVPVAVLQKNNNNNNKSDSPARGSSNRSNAPRLKVVVRRLAPGLTQKEFEVALGEEWKLGGGKIDWFCYKPGKISKDLAKPSKPARAYIHLTDQNNLAVLADKVRKTAFHDAKNTTKDPALVGPPSLEFAPYTRIPAGRRRNDARQGFIDQDPEFKDFLESLTNPVTKPTPTDVTSDAPETKKEEIKITPLIEFLKEKKAAKEKPQTSKTQGKKAESKEDKAATKSTEKKGGRKGGKDAAAPEKSVKQSKTEKGAKETAPKEPVKILNKEPKAAPSPAPASTTDNTKTPGTPPAERKRERGNANLVKQMLQRDLGIGPAAGGRRSKRETGQDPAKPAERASPVGSATPPAAPSTPVSGKNSPDTHSPKKDGRPTRAERRAQKAAKGSAEPAAADQGKNGNATPPAGPKILKKPAVSTQQKEKPIPAASTPAASQAPESNTSNKTTPTSPQQPAASGRQQNARNTPTPPVPAPTSKQAFLKHANASQGITEPLIHAALGAFGTIEHVEIDKRKGFAYVDFAEPSGLQKAVAASPVKIAEGAVQVLERKERPQQRAAAKGAPAAPPTGPAQSNGRAGGYRGGRGGRGRGNGANASGAASGSNSAPAAKPAAATAETPS</sequence>
<dbReference type="SUPFAM" id="SSF54928">
    <property type="entry name" value="RNA-binding domain, RBD"/>
    <property type="match status" value="2"/>
</dbReference>
<feature type="compositionally biased region" description="Basic and acidic residues" evidence="6">
    <location>
        <begin position="343"/>
        <end position="354"/>
    </location>
</feature>
<dbReference type="InterPro" id="IPR000504">
    <property type="entry name" value="RRM_dom"/>
</dbReference>
<dbReference type="InterPro" id="IPR039722">
    <property type="entry name" value="Upf3"/>
</dbReference>
<dbReference type="CDD" id="cd00590">
    <property type="entry name" value="RRM_SF"/>
    <property type="match status" value="1"/>
</dbReference>
<feature type="domain" description="RRM" evidence="7">
    <location>
        <begin position="491"/>
        <end position="564"/>
    </location>
</feature>
<evidence type="ECO:0000313" key="9">
    <source>
        <dbReference type="Proteomes" id="UP001492380"/>
    </source>
</evidence>
<evidence type="ECO:0000256" key="2">
    <source>
        <dbReference type="ARBA" id="ARBA00005991"/>
    </source>
</evidence>
<reference evidence="8 9" key="1">
    <citation type="submission" date="2024-04" db="EMBL/GenBank/DDBJ databases">
        <title>Phyllosticta paracitricarpa is synonymous to the EU quarantine fungus P. citricarpa based on phylogenomic analyses.</title>
        <authorList>
            <consortium name="Lawrence Berkeley National Laboratory"/>
            <person name="Van Ingen-Buijs V.A."/>
            <person name="Van Westerhoven A.C."/>
            <person name="Haridas S."/>
            <person name="Skiadas P."/>
            <person name="Martin F."/>
            <person name="Groenewald J.Z."/>
            <person name="Crous P.W."/>
            <person name="Seidl M.F."/>
        </authorList>
    </citation>
    <scope>NUCLEOTIDE SEQUENCE [LARGE SCALE GENOMIC DNA]</scope>
    <source>
        <strain evidence="8 9">CBS 123374</strain>
    </source>
</reference>
<comment type="subcellular location">
    <subcellularLocation>
        <location evidence="1">Nucleus</location>
    </subcellularLocation>
</comment>
<feature type="compositionally biased region" description="Basic and acidic residues" evidence="6">
    <location>
        <begin position="381"/>
        <end position="396"/>
    </location>
</feature>